<dbReference type="Pfam" id="PF07833">
    <property type="entry name" value="Cu_amine_oxidN1"/>
    <property type="match status" value="1"/>
</dbReference>
<keyword evidence="7" id="KW-1185">Reference proteome</keyword>
<dbReference type="InterPro" id="IPR056822">
    <property type="entry name" value="TEN_NHL"/>
</dbReference>
<dbReference type="PANTHER" id="PTHR13833:SF71">
    <property type="entry name" value="NHL DOMAIN-CONTAINING PROTEIN"/>
    <property type="match status" value="1"/>
</dbReference>
<gene>
    <name evidence="6" type="ORF">EAV92_11435</name>
</gene>
<feature type="domain" description="Teneurin NHL" evidence="5">
    <location>
        <begin position="242"/>
        <end position="337"/>
    </location>
</feature>
<keyword evidence="1" id="KW-0677">Repeat</keyword>
<reference evidence="6 7" key="1">
    <citation type="submission" date="2018-10" db="EMBL/GenBank/DDBJ databases">
        <title>Genome Sequence of Cohnella sp.</title>
        <authorList>
            <person name="Srinivasan S."/>
            <person name="Kim M.K."/>
        </authorList>
    </citation>
    <scope>NUCLEOTIDE SEQUENCE [LARGE SCALE GENOMIC DNA]</scope>
    <source>
        <strain evidence="6 7">18JY8-7</strain>
    </source>
</reference>
<dbReference type="InterPro" id="IPR001258">
    <property type="entry name" value="NHL_repeat"/>
</dbReference>
<dbReference type="SUPFAM" id="SSF55383">
    <property type="entry name" value="Copper amine oxidase, domain N"/>
    <property type="match status" value="1"/>
</dbReference>
<evidence type="ECO:0000256" key="1">
    <source>
        <dbReference type="ARBA" id="ARBA00022737"/>
    </source>
</evidence>
<dbReference type="Pfam" id="PF01436">
    <property type="entry name" value="NHL"/>
    <property type="match status" value="3"/>
</dbReference>
<dbReference type="Gene3D" id="2.120.10.30">
    <property type="entry name" value="TolB, C-terminal domain"/>
    <property type="match status" value="3"/>
</dbReference>
<dbReference type="Pfam" id="PF25021">
    <property type="entry name" value="TEN_NHL"/>
    <property type="match status" value="1"/>
</dbReference>
<sequence>MNKKLKNLSALLLGFTLTVSWATSSFAAADTSWTTSSKLYEIRTWAGKAEWGHENGAANAATFFHPHSVVALPDGKLLVSDNGNHLLRTLTAEQVSAYAGLDLGEDDAGLPKGGLNDAILAQSAFELPSGLAIDVTGNIYVADTGNNAIRKITKDGKVTTLAGNGKIGSTDGIGSEASFDHPTDVAVDAKGNIYVADTLNHVIRKIATDGKVTTLTAASTRNVEYFPGAVEDAGDFLDGAISSAKFNEPSGVAVDAKGNLYVSDRGNQRIRYLDFASGQVTTVAGGGSYASQASYVEGDYVDGAAAAARFNAPEGLTVTADGTVVVADSLNHAIRLIKGGQVSTLAGVGSEYGQTDGVTGSAQFNHPTDVTVLADGRLAIADEYGNKIRVLQKYTKPATLPSKTINVLLNGKLVPSDVPAQMKSNYTFLPVRAVSEALQYKVTNNNATDEAFLTKGDTTYTIKSGSKTVIKTVNGVNTTVTLNAPAFIKQNRMFLPVRFFAEENNLDIQWDQSATTVVIRDKTF</sequence>
<evidence type="ECO:0000259" key="4">
    <source>
        <dbReference type="Pfam" id="PF07833"/>
    </source>
</evidence>
<dbReference type="Gene3D" id="3.30.457.10">
    <property type="entry name" value="Copper amine oxidase-like, N-terminal domain"/>
    <property type="match status" value="1"/>
</dbReference>
<feature type="chain" id="PRO_5038458021" evidence="3">
    <location>
        <begin position="28"/>
        <end position="524"/>
    </location>
</feature>
<proteinExistence type="predicted"/>
<dbReference type="AlphaFoldDB" id="A0A3G3JY07"/>
<organism evidence="6 7">
    <name type="scientific">Cohnella candidum</name>
    <dbReference type="NCBI Taxonomy" id="2674991"/>
    <lineage>
        <taxon>Bacteria</taxon>
        <taxon>Bacillati</taxon>
        <taxon>Bacillota</taxon>
        <taxon>Bacilli</taxon>
        <taxon>Bacillales</taxon>
        <taxon>Paenibacillaceae</taxon>
        <taxon>Cohnella</taxon>
    </lineage>
</organism>
<dbReference type="SUPFAM" id="SSF101898">
    <property type="entry name" value="NHL repeat"/>
    <property type="match status" value="1"/>
</dbReference>
<dbReference type="InterPro" id="IPR012854">
    <property type="entry name" value="Cu_amine_oxidase-like_N"/>
</dbReference>
<evidence type="ECO:0000313" key="6">
    <source>
        <dbReference type="EMBL" id="AYQ73124.1"/>
    </source>
</evidence>
<keyword evidence="3" id="KW-0732">Signal</keyword>
<evidence type="ECO:0000256" key="3">
    <source>
        <dbReference type="SAM" id="SignalP"/>
    </source>
</evidence>
<evidence type="ECO:0000256" key="2">
    <source>
        <dbReference type="PROSITE-ProRule" id="PRU00504"/>
    </source>
</evidence>
<feature type="repeat" description="NHL" evidence="2">
    <location>
        <begin position="125"/>
        <end position="155"/>
    </location>
</feature>
<dbReference type="PANTHER" id="PTHR13833">
    <property type="match status" value="1"/>
</dbReference>
<dbReference type="EMBL" id="CP033433">
    <property type="protein sequence ID" value="AYQ73124.1"/>
    <property type="molecule type" value="Genomic_DNA"/>
</dbReference>
<feature type="repeat" description="NHL" evidence="2">
    <location>
        <begin position="167"/>
        <end position="209"/>
    </location>
</feature>
<accession>A0A3G3JY07</accession>
<name>A0A3G3JY07_9BACL</name>
<dbReference type="KEGG" id="coh:EAV92_11435"/>
<feature type="repeat" description="NHL" evidence="2">
    <location>
        <begin position="246"/>
        <end position="276"/>
    </location>
</feature>
<feature type="domain" description="Copper amine oxidase-like N-terminal" evidence="4">
    <location>
        <begin position="409"/>
        <end position="519"/>
    </location>
</feature>
<dbReference type="InterPro" id="IPR011042">
    <property type="entry name" value="6-blade_b-propeller_TolB-like"/>
</dbReference>
<protein>
    <submittedName>
        <fullName evidence="6">Copper amine oxidase</fullName>
    </submittedName>
</protein>
<evidence type="ECO:0000313" key="7">
    <source>
        <dbReference type="Proteomes" id="UP000269097"/>
    </source>
</evidence>
<evidence type="ECO:0000259" key="5">
    <source>
        <dbReference type="Pfam" id="PF25021"/>
    </source>
</evidence>
<feature type="signal peptide" evidence="3">
    <location>
        <begin position="1"/>
        <end position="27"/>
    </location>
</feature>
<dbReference type="RefSeq" id="WP_123041206.1">
    <property type="nucleotide sequence ID" value="NZ_CP033433.1"/>
</dbReference>
<dbReference type="Proteomes" id="UP000269097">
    <property type="component" value="Chromosome"/>
</dbReference>
<dbReference type="PROSITE" id="PS51125">
    <property type="entry name" value="NHL"/>
    <property type="match status" value="3"/>
</dbReference>
<dbReference type="InterPro" id="IPR036582">
    <property type="entry name" value="Mao_N_sf"/>
</dbReference>